<dbReference type="KEGG" id="ble:BleG1_3446"/>
<dbReference type="HOGENOM" id="CLU_183823_0_0_9"/>
<dbReference type="eggNOG" id="ENOG5033NQ0">
    <property type="taxonomic scope" value="Bacteria"/>
</dbReference>
<organism evidence="2 3">
    <name type="scientific">Shouchella lehensis G1</name>
    <dbReference type="NCBI Taxonomy" id="1246626"/>
    <lineage>
        <taxon>Bacteria</taxon>
        <taxon>Bacillati</taxon>
        <taxon>Bacillota</taxon>
        <taxon>Bacilli</taxon>
        <taxon>Bacillales</taxon>
        <taxon>Bacillaceae</taxon>
        <taxon>Shouchella</taxon>
    </lineage>
</organism>
<accession>A0A060M623</accession>
<dbReference type="AlphaFoldDB" id="A0A060M623"/>
<dbReference type="PATRIC" id="fig|1246626.3.peg.3433"/>
<gene>
    <name evidence="2" type="ORF">BleG1_3446</name>
</gene>
<reference evidence="2 3" key="1">
    <citation type="journal article" date="2014" name="Gene">
        <title>A comparative genomic analysis of the alkalitolerant soil bacterium Bacillus lehensis G1.</title>
        <authorList>
            <person name="Noor Y.M."/>
            <person name="Samsulrizal N.H."/>
            <person name="Jema'on N.A."/>
            <person name="Low K.O."/>
            <person name="Ramli A.N."/>
            <person name="Alias N.I."/>
            <person name="Damis S.I."/>
            <person name="Fuzi S.F."/>
            <person name="Isa M.N."/>
            <person name="Murad A.M."/>
            <person name="Raih M.F."/>
            <person name="Bakar F.D."/>
            <person name="Najimudin N."/>
            <person name="Mahadi N.M."/>
            <person name="Illias R.M."/>
        </authorList>
    </citation>
    <scope>NUCLEOTIDE SEQUENCE [LARGE SCALE GENOMIC DNA]</scope>
    <source>
        <strain evidence="2 3">G1</strain>
    </source>
</reference>
<keyword evidence="1" id="KW-0812">Transmembrane</keyword>
<feature type="transmembrane region" description="Helical" evidence="1">
    <location>
        <begin position="12"/>
        <end position="31"/>
    </location>
</feature>
<evidence type="ECO:0000256" key="1">
    <source>
        <dbReference type="SAM" id="Phobius"/>
    </source>
</evidence>
<dbReference type="Proteomes" id="UP000027142">
    <property type="component" value="Chromosome"/>
</dbReference>
<dbReference type="RefSeq" id="WP_038483551.1">
    <property type="nucleotide sequence ID" value="NZ_CP003923.1"/>
</dbReference>
<evidence type="ECO:0000313" key="3">
    <source>
        <dbReference type="Proteomes" id="UP000027142"/>
    </source>
</evidence>
<keyword evidence="1" id="KW-0472">Membrane</keyword>
<feature type="transmembrane region" description="Helical" evidence="1">
    <location>
        <begin position="70"/>
        <end position="95"/>
    </location>
</feature>
<proteinExistence type="predicted"/>
<protein>
    <submittedName>
        <fullName evidence="2">Uncharacterized protein</fullName>
    </submittedName>
</protein>
<keyword evidence="1" id="KW-1133">Transmembrane helix</keyword>
<keyword evidence="3" id="KW-1185">Reference proteome</keyword>
<evidence type="ECO:0000313" key="2">
    <source>
        <dbReference type="EMBL" id="AIC95993.1"/>
    </source>
</evidence>
<dbReference type="STRING" id="1246626.BleG1_3446"/>
<sequence>MNEPRYTWRSYSLVVVSILVTLAMFLLDPIASATNEGASLPMMVFIFIGTLVSVIGIIFVILSKKEQSKIALIALAITLFNCGVIAFFLFVGLMYT</sequence>
<feature type="transmembrane region" description="Helical" evidence="1">
    <location>
        <begin position="43"/>
        <end position="63"/>
    </location>
</feature>
<dbReference type="EMBL" id="CP003923">
    <property type="protein sequence ID" value="AIC95993.1"/>
    <property type="molecule type" value="Genomic_DNA"/>
</dbReference>
<dbReference type="OrthoDB" id="2937146at2"/>
<name>A0A060M623_9BACI</name>